<dbReference type="Proteomes" id="UP000579945">
    <property type="component" value="Unassembled WGS sequence"/>
</dbReference>
<dbReference type="GO" id="GO:0005576">
    <property type="term" value="C:extracellular region"/>
    <property type="evidence" value="ECO:0007669"/>
    <property type="project" value="InterPro"/>
</dbReference>
<evidence type="ECO:0000256" key="6">
    <source>
        <dbReference type="ARBA" id="ARBA00023145"/>
    </source>
</evidence>
<gene>
    <name evidence="12" type="ORF">FHR33_001445</name>
</gene>
<dbReference type="GeneID" id="95388005"/>
<dbReference type="GO" id="GO:0004252">
    <property type="term" value="F:serine-type endopeptidase activity"/>
    <property type="evidence" value="ECO:0007669"/>
    <property type="project" value="InterPro"/>
</dbReference>
<dbReference type="CDD" id="cd21112">
    <property type="entry name" value="alphaLP-like"/>
    <property type="match status" value="1"/>
</dbReference>
<organism evidence="12 13">
    <name type="scientific">Nonomuraea dietziae</name>
    <dbReference type="NCBI Taxonomy" id="65515"/>
    <lineage>
        <taxon>Bacteria</taxon>
        <taxon>Bacillati</taxon>
        <taxon>Actinomycetota</taxon>
        <taxon>Actinomycetes</taxon>
        <taxon>Streptosporangiales</taxon>
        <taxon>Streptosporangiaceae</taxon>
        <taxon>Nonomuraea</taxon>
    </lineage>
</organism>
<feature type="active site" description="Charge relay system" evidence="8">
    <location>
        <position position="212"/>
    </location>
</feature>
<evidence type="ECO:0000256" key="9">
    <source>
        <dbReference type="PIRSR" id="PIRSR001134-2"/>
    </source>
</evidence>
<dbReference type="Pfam" id="PF02983">
    <property type="entry name" value="Pro_Al_protease"/>
    <property type="match status" value="1"/>
</dbReference>
<feature type="active site" description="Charge relay system" evidence="8">
    <location>
        <position position="242"/>
    </location>
</feature>
<sequence>MSIHPRRAGLIVTAAILLTGTTLISPMAAQATPPTPEAVDSAAVAATTLDEALGARDAGSYFDPAQGKLVVTITDDADAQAVVAAGAIPKKVARSADDLDKIMRRLDRAARVTGTAWAVDPASNQVVVWFDESVNQGQRQRIESIVKQINDEEAAASPERAATGPAVRTESEAGTFNLFIQGGDAIYTGSSRCSLGFNVRSGTTTYFVTAGHCTNIGATWYANSARTVVLGTRTISSFPGNDYGVVRYTNTSIAKPGGVNLYNSSSRDITTAGNAYVGQSVQRSGSTTGVRSGTVTALNATVNYPQGTVRQMIRTTVCAQPGDSGGSLFAGSTALGLTSGGSGNCSTGGTTFFQPVIEALNAAGANVY</sequence>
<name>A0A7W5V0U8_9ACTN</name>
<keyword evidence="4 12" id="KW-0378">Hydrolase</keyword>
<dbReference type="EC" id="3.4.21.-" evidence="12"/>
<evidence type="ECO:0000259" key="11">
    <source>
        <dbReference type="Pfam" id="PF02983"/>
    </source>
</evidence>
<evidence type="ECO:0000256" key="2">
    <source>
        <dbReference type="ARBA" id="ARBA00022670"/>
    </source>
</evidence>
<dbReference type="InterPro" id="IPR009003">
    <property type="entry name" value="Peptidase_S1_PA"/>
</dbReference>
<dbReference type="EMBL" id="JACIBV010000001">
    <property type="protein sequence ID" value="MBB3725585.1"/>
    <property type="molecule type" value="Genomic_DNA"/>
</dbReference>
<keyword evidence="7 9" id="KW-1015">Disulfide bond</keyword>
<dbReference type="GO" id="GO:0006508">
    <property type="term" value="P:proteolysis"/>
    <property type="evidence" value="ECO:0007669"/>
    <property type="project" value="UniProtKB-KW"/>
</dbReference>
<evidence type="ECO:0000313" key="13">
    <source>
        <dbReference type="Proteomes" id="UP000579945"/>
    </source>
</evidence>
<dbReference type="InterPro" id="IPR018114">
    <property type="entry name" value="TRYPSIN_HIS"/>
</dbReference>
<dbReference type="InterPro" id="IPR033116">
    <property type="entry name" value="TRYPSIN_SER"/>
</dbReference>
<keyword evidence="3 10" id="KW-0732">Signal</keyword>
<dbReference type="PIRSF" id="PIRSF001134">
    <property type="entry name" value="Streptogrisin"/>
    <property type="match status" value="1"/>
</dbReference>
<comment type="similarity">
    <text evidence="1">Belongs to the peptidase S1 family.</text>
</comment>
<dbReference type="Gene3D" id="2.40.10.10">
    <property type="entry name" value="Trypsin-like serine proteases"/>
    <property type="match status" value="2"/>
</dbReference>
<feature type="active site" description="Charge relay system" evidence="8">
    <location>
        <position position="324"/>
    </location>
</feature>
<feature type="domain" description="Peptidase S1A alpha-lytic prodomain" evidence="11">
    <location>
        <begin position="94"/>
        <end position="142"/>
    </location>
</feature>
<keyword evidence="6" id="KW-0865">Zymogen</keyword>
<dbReference type="InterPro" id="IPR043504">
    <property type="entry name" value="Peptidase_S1_PA_chymotrypsin"/>
</dbReference>
<dbReference type="PROSITE" id="PS00134">
    <property type="entry name" value="TRYPSIN_HIS"/>
    <property type="match status" value="1"/>
</dbReference>
<protein>
    <submittedName>
        <fullName evidence="12">Streptogrisin D</fullName>
        <ecNumber evidence="12">3.4.21.-</ecNumber>
    </submittedName>
</protein>
<evidence type="ECO:0000256" key="7">
    <source>
        <dbReference type="ARBA" id="ARBA00023157"/>
    </source>
</evidence>
<keyword evidence="2" id="KW-0645">Protease</keyword>
<evidence type="ECO:0000256" key="5">
    <source>
        <dbReference type="ARBA" id="ARBA00022825"/>
    </source>
</evidence>
<reference evidence="12 13" key="1">
    <citation type="submission" date="2020-08" db="EMBL/GenBank/DDBJ databases">
        <title>Sequencing the genomes of 1000 actinobacteria strains.</title>
        <authorList>
            <person name="Klenk H.-P."/>
        </authorList>
    </citation>
    <scope>NUCLEOTIDE SEQUENCE [LARGE SCALE GENOMIC DNA]</scope>
    <source>
        <strain evidence="12 13">DSM 44320</strain>
    </source>
</reference>
<comment type="caution">
    <text evidence="12">The sequence shown here is derived from an EMBL/GenBank/DDBJ whole genome shotgun (WGS) entry which is preliminary data.</text>
</comment>
<keyword evidence="5" id="KW-0720">Serine protease</keyword>
<accession>A0A7W5V0U8</accession>
<dbReference type="InterPro" id="IPR004236">
    <property type="entry name" value="Pept_S1_alpha_lytic"/>
</dbReference>
<feature type="chain" id="PRO_5031070934" evidence="10">
    <location>
        <begin position="32"/>
        <end position="368"/>
    </location>
</feature>
<dbReference type="AlphaFoldDB" id="A0A7W5V0U8"/>
<proteinExistence type="inferred from homology"/>
<dbReference type="SUPFAM" id="SSF50494">
    <property type="entry name" value="Trypsin-like serine proteases"/>
    <property type="match status" value="1"/>
</dbReference>
<evidence type="ECO:0000313" key="12">
    <source>
        <dbReference type="EMBL" id="MBB3725585.1"/>
    </source>
</evidence>
<dbReference type="InterPro" id="IPR001316">
    <property type="entry name" value="Pept_S1A_streptogrisin"/>
</dbReference>
<evidence type="ECO:0000256" key="3">
    <source>
        <dbReference type="ARBA" id="ARBA00022729"/>
    </source>
</evidence>
<evidence type="ECO:0000256" key="1">
    <source>
        <dbReference type="ARBA" id="ARBA00007664"/>
    </source>
</evidence>
<evidence type="ECO:0000256" key="8">
    <source>
        <dbReference type="PIRSR" id="PIRSR001134-1"/>
    </source>
</evidence>
<dbReference type="RefSeq" id="WP_221240978.1">
    <property type="nucleotide sequence ID" value="NZ_BAAAXX010000042.1"/>
</dbReference>
<keyword evidence="13" id="KW-1185">Reference proteome</keyword>
<dbReference type="PRINTS" id="PR00861">
    <property type="entry name" value="ALYTICPTASE"/>
</dbReference>
<dbReference type="PROSITE" id="PS00135">
    <property type="entry name" value="TRYPSIN_SER"/>
    <property type="match status" value="1"/>
</dbReference>
<evidence type="ECO:0000256" key="4">
    <source>
        <dbReference type="ARBA" id="ARBA00022801"/>
    </source>
</evidence>
<feature type="signal peptide" evidence="10">
    <location>
        <begin position="1"/>
        <end position="31"/>
    </location>
</feature>
<feature type="disulfide bond" evidence="9">
    <location>
        <begin position="318"/>
        <end position="345"/>
    </location>
</feature>
<feature type="disulfide bond" evidence="9">
    <location>
        <begin position="193"/>
        <end position="213"/>
    </location>
</feature>
<evidence type="ECO:0000256" key="10">
    <source>
        <dbReference type="SAM" id="SignalP"/>
    </source>
</evidence>